<dbReference type="AlphaFoldDB" id="A0A6D2L6Y7"/>
<evidence type="ECO:0000256" key="7">
    <source>
        <dbReference type="ARBA" id="ARBA00022912"/>
    </source>
</evidence>
<evidence type="ECO:0000313" key="14">
    <source>
        <dbReference type="Proteomes" id="UP000467841"/>
    </source>
</evidence>
<evidence type="ECO:0000313" key="13">
    <source>
        <dbReference type="EMBL" id="CAA7056926.1"/>
    </source>
</evidence>
<keyword evidence="7 11" id="KW-0904">Protein phosphatase</keyword>
<evidence type="ECO:0000256" key="10">
    <source>
        <dbReference type="ARBA" id="ARBA00048336"/>
    </source>
</evidence>
<comment type="caution">
    <text evidence="13">The sequence shown here is derived from an EMBL/GenBank/DDBJ whole genome shotgun (WGS) entry which is preliminary data.</text>
</comment>
<dbReference type="PANTHER" id="PTHR12320:SF49">
    <property type="entry name" value="PROTEIN PHOSPHATASE 2C 80-RELATED"/>
    <property type="match status" value="1"/>
</dbReference>
<comment type="cofactor">
    <cofactor evidence="1 11">
        <name>Mn(2+)</name>
        <dbReference type="ChEBI" id="CHEBI:29035"/>
    </cofactor>
</comment>
<evidence type="ECO:0000256" key="8">
    <source>
        <dbReference type="ARBA" id="ARBA00023211"/>
    </source>
</evidence>
<evidence type="ECO:0000256" key="3">
    <source>
        <dbReference type="ARBA" id="ARBA00006702"/>
    </source>
</evidence>
<dbReference type="InterPro" id="IPR001932">
    <property type="entry name" value="PPM-type_phosphatase-like_dom"/>
</dbReference>
<dbReference type="Gene3D" id="3.60.40.10">
    <property type="entry name" value="PPM-type phosphatase domain"/>
    <property type="match status" value="2"/>
</dbReference>
<dbReference type="SMART" id="SM00332">
    <property type="entry name" value="PP2Cc"/>
    <property type="match status" value="1"/>
</dbReference>
<name>A0A6D2L6Y7_9BRAS</name>
<organism evidence="13 14">
    <name type="scientific">Microthlaspi erraticum</name>
    <dbReference type="NCBI Taxonomy" id="1685480"/>
    <lineage>
        <taxon>Eukaryota</taxon>
        <taxon>Viridiplantae</taxon>
        <taxon>Streptophyta</taxon>
        <taxon>Embryophyta</taxon>
        <taxon>Tracheophyta</taxon>
        <taxon>Spermatophyta</taxon>
        <taxon>Magnoliopsida</taxon>
        <taxon>eudicotyledons</taxon>
        <taxon>Gunneridae</taxon>
        <taxon>Pentapetalae</taxon>
        <taxon>rosids</taxon>
        <taxon>malvids</taxon>
        <taxon>Brassicales</taxon>
        <taxon>Brassicaceae</taxon>
        <taxon>Coluteocarpeae</taxon>
        <taxon>Microthlaspi</taxon>
    </lineage>
</organism>
<dbReference type="SUPFAM" id="SSF81606">
    <property type="entry name" value="PP2C-like"/>
    <property type="match status" value="1"/>
</dbReference>
<dbReference type="GO" id="GO:0004722">
    <property type="term" value="F:protein serine/threonine phosphatase activity"/>
    <property type="evidence" value="ECO:0007669"/>
    <property type="project" value="UniProtKB-EC"/>
</dbReference>
<comment type="cofactor">
    <cofactor evidence="2 11">
        <name>Mg(2+)</name>
        <dbReference type="ChEBI" id="CHEBI:18420"/>
    </cofactor>
</comment>
<dbReference type="Proteomes" id="UP000467841">
    <property type="component" value="Unassembled WGS sequence"/>
</dbReference>
<keyword evidence="6 11" id="KW-0460">Magnesium</keyword>
<evidence type="ECO:0000259" key="12">
    <source>
        <dbReference type="PROSITE" id="PS51746"/>
    </source>
</evidence>
<dbReference type="EC" id="3.1.3.16" evidence="11"/>
<evidence type="ECO:0000256" key="4">
    <source>
        <dbReference type="ARBA" id="ARBA00022723"/>
    </source>
</evidence>
<reference evidence="13" key="1">
    <citation type="submission" date="2020-01" db="EMBL/GenBank/DDBJ databases">
        <authorList>
            <person name="Mishra B."/>
        </authorList>
    </citation>
    <scope>NUCLEOTIDE SEQUENCE [LARGE SCALE GENOMIC DNA]</scope>
</reference>
<dbReference type="OrthoDB" id="60843at2759"/>
<dbReference type="GO" id="GO:0046872">
    <property type="term" value="F:metal ion binding"/>
    <property type="evidence" value="ECO:0007669"/>
    <property type="project" value="UniProtKB-UniRule"/>
</dbReference>
<feature type="domain" description="PPM-type phosphatase" evidence="12">
    <location>
        <begin position="180"/>
        <end position="422"/>
    </location>
</feature>
<proteinExistence type="inferred from homology"/>
<comment type="catalytic activity">
    <reaction evidence="10 11">
        <text>O-phospho-L-threonyl-[protein] + H2O = L-threonyl-[protein] + phosphate</text>
        <dbReference type="Rhea" id="RHEA:47004"/>
        <dbReference type="Rhea" id="RHEA-COMP:11060"/>
        <dbReference type="Rhea" id="RHEA-COMP:11605"/>
        <dbReference type="ChEBI" id="CHEBI:15377"/>
        <dbReference type="ChEBI" id="CHEBI:30013"/>
        <dbReference type="ChEBI" id="CHEBI:43474"/>
        <dbReference type="ChEBI" id="CHEBI:61977"/>
        <dbReference type="EC" id="3.1.3.16"/>
    </reaction>
</comment>
<dbReference type="PANTHER" id="PTHR12320">
    <property type="entry name" value="PROTEIN PHOSPHATASE 2C"/>
    <property type="match status" value="1"/>
</dbReference>
<evidence type="ECO:0000256" key="5">
    <source>
        <dbReference type="ARBA" id="ARBA00022801"/>
    </source>
</evidence>
<keyword evidence="4 11" id="KW-0479">Metal-binding</keyword>
<comment type="catalytic activity">
    <reaction evidence="9 11">
        <text>O-phospho-L-seryl-[protein] + H2O = L-seryl-[protein] + phosphate</text>
        <dbReference type="Rhea" id="RHEA:20629"/>
        <dbReference type="Rhea" id="RHEA-COMP:9863"/>
        <dbReference type="Rhea" id="RHEA-COMP:11604"/>
        <dbReference type="ChEBI" id="CHEBI:15377"/>
        <dbReference type="ChEBI" id="CHEBI:29999"/>
        <dbReference type="ChEBI" id="CHEBI:43474"/>
        <dbReference type="ChEBI" id="CHEBI:83421"/>
        <dbReference type="EC" id="3.1.3.16"/>
    </reaction>
</comment>
<keyword evidence="5 11" id="KW-0378">Hydrolase</keyword>
<dbReference type="EMBL" id="CACVBM020001662">
    <property type="protein sequence ID" value="CAA7056926.1"/>
    <property type="molecule type" value="Genomic_DNA"/>
</dbReference>
<evidence type="ECO:0000256" key="9">
    <source>
        <dbReference type="ARBA" id="ARBA00047761"/>
    </source>
</evidence>
<sequence>MSATALSRLNPVSQFGIQRIVAGKSKSFFSISGERRLFSDSSRFHLPGRRRQAMAASGSLPVFGDACLDDLITTCSNGLDFTTKRSSGAVSFTCVAASMRLGGKREGMKNRLVCRYSAVNPLEKTRALFAPLSKSVHTSSIACFSVGPAHELNGGSQDTELSGSPPTITSLKSLKLVSGSCYLPHPEKEATGGEDAHFICEEEQAIGVADGVGGWAEVGVNAGLFSRELMSYSVSAIREQAKGKASSIDPLLVLEKAHSQTRAQGSSTACIIALTNKGLNAINLGDSGFTVVRDGTTVFQSPVQQHGFNFTFQLEAGNGPSNGDMPNSGQVFTIEVESGDVIVAGTDGVYDNLYNEEIAGVVVSSVRAGLDPKATAKKIADLARARALDRKRQSPFATAAQEAGFRYYGGKLDDITAVVSYVTPA</sequence>
<keyword evidence="8 11" id="KW-0464">Manganese</keyword>
<dbReference type="GO" id="GO:0009507">
    <property type="term" value="C:chloroplast"/>
    <property type="evidence" value="ECO:0007669"/>
    <property type="project" value="TreeGrafter"/>
</dbReference>
<evidence type="ECO:0000256" key="1">
    <source>
        <dbReference type="ARBA" id="ARBA00001936"/>
    </source>
</evidence>
<dbReference type="Pfam" id="PF13672">
    <property type="entry name" value="PP2C_2"/>
    <property type="match status" value="1"/>
</dbReference>
<evidence type="ECO:0000256" key="6">
    <source>
        <dbReference type="ARBA" id="ARBA00022842"/>
    </source>
</evidence>
<dbReference type="FunFam" id="3.60.40.10:FF:000138">
    <property type="entry name" value="5-azacytidine resistance protein azr1"/>
    <property type="match status" value="1"/>
</dbReference>
<comment type="similarity">
    <text evidence="3 11">Belongs to the PP2C family.</text>
</comment>
<dbReference type="SMART" id="SM00331">
    <property type="entry name" value="PP2C_SIG"/>
    <property type="match status" value="1"/>
</dbReference>
<protein>
    <recommendedName>
        <fullName evidence="11">Protein phosphatase</fullName>
        <ecNumber evidence="11">3.1.3.16</ecNumber>
    </recommendedName>
</protein>
<dbReference type="InterPro" id="IPR039123">
    <property type="entry name" value="PPTC7"/>
</dbReference>
<dbReference type="InterPro" id="IPR036457">
    <property type="entry name" value="PPM-type-like_dom_sf"/>
</dbReference>
<keyword evidence="14" id="KW-1185">Reference proteome</keyword>
<accession>A0A6D2L6Y7</accession>
<evidence type="ECO:0000256" key="11">
    <source>
        <dbReference type="RuleBase" id="RU366020"/>
    </source>
</evidence>
<evidence type="ECO:0000256" key="2">
    <source>
        <dbReference type="ARBA" id="ARBA00001946"/>
    </source>
</evidence>
<gene>
    <name evidence="13" type="ORF">MERR_LOCUS44162</name>
</gene>
<dbReference type="PROSITE" id="PS51746">
    <property type="entry name" value="PPM_2"/>
    <property type="match status" value="1"/>
</dbReference>